<evidence type="ECO:0000256" key="1">
    <source>
        <dbReference type="SAM" id="Phobius"/>
    </source>
</evidence>
<feature type="transmembrane region" description="Helical" evidence="1">
    <location>
        <begin position="41"/>
        <end position="62"/>
    </location>
</feature>
<accession>A0A1I7WB24</accession>
<evidence type="ECO:0000313" key="3">
    <source>
        <dbReference type="WBParaSite" id="Hba_01898"/>
    </source>
</evidence>
<proteinExistence type="predicted"/>
<evidence type="ECO:0000313" key="2">
    <source>
        <dbReference type="Proteomes" id="UP000095283"/>
    </source>
</evidence>
<feature type="transmembrane region" description="Helical" evidence="1">
    <location>
        <begin position="111"/>
        <end position="133"/>
    </location>
</feature>
<keyword evidence="1" id="KW-0472">Membrane</keyword>
<protein>
    <submittedName>
        <fullName evidence="3">Uncharacterized protein</fullName>
    </submittedName>
</protein>
<keyword evidence="2" id="KW-1185">Reference proteome</keyword>
<dbReference type="AlphaFoldDB" id="A0A1I7WB24"/>
<keyword evidence="1" id="KW-1133">Transmembrane helix</keyword>
<dbReference type="Proteomes" id="UP000095283">
    <property type="component" value="Unplaced"/>
</dbReference>
<feature type="transmembrane region" description="Helical" evidence="1">
    <location>
        <begin position="69"/>
        <end position="91"/>
    </location>
</feature>
<sequence length="168" mass="19610">MSDRLCGCHVVTAASIITSLQDKTMKIFASRWSKSILELVMAWYVGFASFWLFSIIILILSFKYYRPVFVIPNFTALVLGCFMNLTGFGSMLGRILDSSKEYQTNDYEESILCYIMGLMLLAFFACLAFIIFIHRYHKFLRLRYGQQVPKVIYIIIRKMNNRIIYLSK</sequence>
<organism evidence="2 3">
    <name type="scientific">Heterorhabditis bacteriophora</name>
    <name type="common">Entomopathogenic nematode worm</name>
    <dbReference type="NCBI Taxonomy" id="37862"/>
    <lineage>
        <taxon>Eukaryota</taxon>
        <taxon>Metazoa</taxon>
        <taxon>Ecdysozoa</taxon>
        <taxon>Nematoda</taxon>
        <taxon>Chromadorea</taxon>
        <taxon>Rhabditida</taxon>
        <taxon>Rhabditina</taxon>
        <taxon>Rhabditomorpha</taxon>
        <taxon>Strongyloidea</taxon>
        <taxon>Heterorhabditidae</taxon>
        <taxon>Heterorhabditis</taxon>
    </lineage>
</organism>
<name>A0A1I7WB24_HETBA</name>
<dbReference type="WBParaSite" id="Hba_01898">
    <property type="protein sequence ID" value="Hba_01898"/>
    <property type="gene ID" value="Hba_01898"/>
</dbReference>
<keyword evidence="1" id="KW-0812">Transmembrane</keyword>
<reference evidence="3" key="1">
    <citation type="submission" date="2016-11" db="UniProtKB">
        <authorList>
            <consortium name="WormBaseParasite"/>
        </authorList>
    </citation>
    <scope>IDENTIFICATION</scope>
</reference>